<feature type="domain" description="Carrier" evidence="6">
    <location>
        <begin position="4846"/>
        <end position="4919"/>
    </location>
</feature>
<dbReference type="InterPro" id="IPR042099">
    <property type="entry name" value="ANL_N_sf"/>
</dbReference>
<dbReference type="InterPro" id="IPR006162">
    <property type="entry name" value="Ppantetheine_attach_site"/>
</dbReference>
<keyword evidence="2" id="KW-0596">Phosphopantetheine</keyword>
<comment type="similarity">
    <text evidence="5">Belongs to the NRP synthetase family.</text>
</comment>
<feature type="domain" description="Carrier" evidence="6">
    <location>
        <begin position="4281"/>
        <end position="4357"/>
    </location>
</feature>
<dbReference type="CDD" id="cd19542">
    <property type="entry name" value="CT_NRPS-like"/>
    <property type="match status" value="1"/>
</dbReference>
<protein>
    <submittedName>
        <fullName evidence="7">Nonribosomal peptide synthetase-like protein 2</fullName>
    </submittedName>
</protein>
<dbReference type="OrthoDB" id="416786at2759"/>
<dbReference type="InterPro" id="IPR036736">
    <property type="entry name" value="ACP-like_sf"/>
</dbReference>
<dbReference type="InterPro" id="IPR020845">
    <property type="entry name" value="AMP-binding_CS"/>
</dbReference>
<dbReference type="Gene3D" id="3.30.300.30">
    <property type="match status" value="4"/>
</dbReference>
<dbReference type="GO" id="GO:0016874">
    <property type="term" value="F:ligase activity"/>
    <property type="evidence" value="ECO:0007669"/>
    <property type="project" value="UniProtKB-KW"/>
</dbReference>
<dbReference type="Pfam" id="PF00501">
    <property type="entry name" value="AMP-binding"/>
    <property type="match status" value="4"/>
</dbReference>
<dbReference type="InterPro" id="IPR045851">
    <property type="entry name" value="AMP-bd_C_sf"/>
</dbReference>
<dbReference type="SMART" id="SM00823">
    <property type="entry name" value="PKS_PP"/>
    <property type="match status" value="5"/>
</dbReference>
<dbReference type="InterPro" id="IPR023213">
    <property type="entry name" value="CAT-like_dom_sf"/>
</dbReference>
<dbReference type="PROSITE" id="PS00012">
    <property type="entry name" value="PHOSPHOPANTETHEINE"/>
    <property type="match status" value="3"/>
</dbReference>
<evidence type="ECO:0000256" key="5">
    <source>
        <dbReference type="ARBA" id="ARBA00029454"/>
    </source>
</evidence>
<evidence type="ECO:0000256" key="1">
    <source>
        <dbReference type="ARBA" id="ARBA00004924"/>
    </source>
</evidence>
<dbReference type="GO" id="GO:0005737">
    <property type="term" value="C:cytoplasm"/>
    <property type="evidence" value="ECO:0007669"/>
    <property type="project" value="TreeGrafter"/>
</dbReference>
<evidence type="ECO:0000313" key="8">
    <source>
        <dbReference type="Proteomes" id="UP000800097"/>
    </source>
</evidence>
<gene>
    <name evidence="7" type="ORF">EI97DRAFT_368418</name>
</gene>
<dbReference type="PROSITE" id="PS50075">
    <property type="entry name" value="CARRIER"/>
    <property type="match status" value="5"/>
</dbReference>
<dbReference type="SUPFAM" id="SSF56801">
    <property type="entry name" value="Acetyl-CoA synthetase-like"/>
    <property type="match status" value="4"/>
</dbReference>
<feature type="domain" description="Carrier" evidence="6">
    <location>
        <begin position="3726"/>
        <end position="3802"/>
    </location>
</feature>
<keyword evidence="8" id="KW-1185">Reference proteome</keyword>
<evidence type="ECO:0000259" key="6">
    <source>
        <dbReference type="PROSITE" id="PS50075"/>
    </source>
</evidence>
<dbReference type="InterPro" id="IPR020806">
    <property type="entry name" value="PKS_PP-bd"/>
</dbReference>
<dbReference type="Pfam" id="PF00668">
    <property type="entry name" value="Condensation"/>
    <property type="match status" value="6"/>
</dbReference>
<feature type="domain" description="Carrier" evidence="6">
    <location>
        <begin position="2649"/>
        <end position="2725"/>
    </location>
</feature>
<sequence>MTPPSNPGLSILNGHPSLIPGPTLLHELVPSPTNVENLAIDFLEDGIRREISYKSLHSLSDLLARRIASALATLTHACPVVPIFLPQCPELYIAILAVLKAGKAFCPLSLDTPSERLEFILGDLNAGLVVTTLAHRSDVFARTNIITLYMDGGPYDDDVTAPPSVVTTDLAYVLYTSGSTGLPKAVGVSHQAVTQSLLAHHRHIPDFNRFLQFAAPTFDVSIFEIFFTLFRGRTIVGCSRSRMLADLPATINKLHVDAAELTPTVVGNLLQGRTSVPSLTLLLTIGEMLTRKIIEDFGGDSESQSILWGMYGPTEAAIHCTLQAGFQKGSVVGNIGYPLDTVSIFIAKPTCEGDLAADVTILPIGEVGELVVGGYQLAEGYLNRPEQTAAAFVQHPVFGRLYRTGDRARLLPDGTLECLGRITSGQVKLKGQRVELGEIEQYLSKIEGCLASIVLVVDDILVAFCTVGPASLTRDHIISACKRWLPSYMVPADIVFVRHMPQSTSGKVDRNALRSLYLRGRISRELPTPPESPPNSPIYQILQDVLGRPIPLSTPLASLGLDSLCSIRVVSLLRAKGYNVSAADVMSASHMEDLASICDSTIGKIEEPPLSKTYDDLKELTLKLPTVARYRDLIVEIIPCTPLQEAMLAESMHQPGVYCNWIELELSTFHTLTEIRSHIDRLAGDNEILRSGFAPVRTSTGSFSQIILERLDSDQIKVVDRFSREYTLESDEALLRPFSVQVDMNLPRPKLLFQMHHALYDGWSVDLILRDLNNLFQDKPIDARPPYRQVVQYYSGTQHGDVAKAHISYWSRQLDGYNPINLPNFNGKIIGSKSVERHTRISGVDARLLLSRAQEYSVNPQVFYQAAVIRMMSLFLGSTDVAIGTVTSGRTIPLTDIERIVGPCIASLPLRVDLAECRTGLDVLRNVQRANREMIQHCTLPLKDIVKIRGLRPGTQIFDVLFVWQQSLFPTHHDDTIKILDNADQLEYKLTLEFEPHEDCIFSKATYDPRTFPEASIRHLFHQVDDIVRYLLNTAHENFDRVLGCFSPETLSIANPIPKSKPIKHGPAYAVERWAVETPCREAILLASRRDGALRITWSISYQDLNMRANQLAHALAKLGLQEDELIGVIMEKSIDLYVAILAILKLGHGYLPIVPDTPAERTARILTNARIRICISERAISRRIRGISSCHVIDVDLMDFSLHRHWNPEVVYEGSNVAYAVYTSGSTGTPKGVLVTQDNLMSNIEYLYSVYPTTPNSRLLQACSQAFDVSVFEIFFAWYAGICLCTATKDDLFSDLENSIRILRVTHLSLTPTVASLINPDRVPSVQFLVTAGEALTEHVRRQWSSRGLYQGYGPSETTNICTVRGPFRTEDLINNIGSPFENTSAFVLAPEGEHILPRGAVGELCFGGTQVFRGYMNDPELTARKIIEHPQYGRIYRSGDMGILLPDDSILFTGRIDDQVKIRGQRVELGEITSKILDNNDVEDCVTLLFQLENDNQRLVAFWVPKNASSDVFEPLTPAEFHPAIVSIYQTLGSNLPEYMVPTHLVPISKIPQTAQSKVDKRLLFSTYKGISNEFLEPAAFSVLPMGKSNGFNERERLIAAILADIIKVPQDSISPTASFFNLGLDSLSAVHFSRELRYARVADVPVSSIMKHSTVAALSAKYPHFEEPRIPRLARAKKAQDVLTRRLRRRLALDYRAQIVQVQELLPCTALQEAMVSRSIEGRDLSYCNTMIFSVNGDIHRLQECWAEMFKRHQILRTAFLPTDEPDRPFVQAVLRYEQFQCEEIQSARNFQIEVSKSILQLLQSGKPPIRLMTRQTDSSNQLILCCHHALYDGVAMAVLMKEVEQVYHGEQLQPPVPYEPYLYHVVCHDFAAADRFWESALVGIEPTNFPSLTGNTKDLEPTLATSVSSKVLSTSLSEASRFSHSIGVSLLSVIQATWAKLLYFYTGEQDLCFGNVVSGRTLPEDDLDRLVAPCFNTVPVRVNTGFEKSNICIVKEFHAFGIDSMPYQLTPLRRIQAHMCRGQGPLFNTIVLLQQPTTALDKAIWTLDEDIGDMELPVVCEVLQETAGDLLRLNLHHDTSLISIDDAKVVLETFSHALQCLLKFPDAPARDTIGFPRELLATANPDIDIQELADSQFLHSAFERNVMVRPGHIALDFIHSSGSRTSWSFEQLNALANQTAHCLISQGIGPEDIVPIHMLKGPQFYASVLGVLKAGAAFTPFNPDLPKARKEFMLAELSSKAILCAEGEELDWCPNIMPINVSDTQQYSTENPTVPDLAPTNLAYCLYTSGSTGVPKAVSMEHRAPIQTIQNSRDRIPWHPDSRLLQYAATTFDMCYYDCFIAWSFGFTLCAAEQAAMLDDLPSVIRSLNVDLLDLTPSVAASLKRAEVPSVRWLYCIGEAMSPEVVKEWDGACVNSYGPTEAAFCTTIFPVEPGRSVNVFGKPFLSTTLTVVPLSGGDVLPIFGVGELYIGGAQLARGYHNRPDLTEERFVLRGEKRFYKSGDMVRMLRDGNFEFIGRADDQVKIRGLRVELGEINSVIQASDDRIQSVTTQILQTDARSKHQLVAFMVAGPSDKEQRTEIKRKAERAALNYLPTYMVPQFYIFLGKIPKSPAGKIAKKALASIFLSDVNIRPDPELDDARAGREDWTETECQIREVFAKISGSPPERINPATTIYQLGLDSISAVQVAAGLRKRGFSVTVSHVLKYMTCRALGIYLADSSPKAVVDATAFDFGSFDQNARPDIVRALHIADQDIERISPCTPVQKGMISQFLSRHGSLYFNHMRLHLHSNVDLLRLQAAWSTAMSSHRMLRTGYFQVDDPKHAFAMIHYAESAFKLPWEDRTDSQAVSTEEWLNRAAKNASDNLHEPGWRIRLVKENNEVMLDLAIFHALYDAQSLSILLEDVLKSYTKRTISPPVAIEPVISTILKLSSEDNTESRDFWRTLSSTVTLNRFPDLSPLRYPPAPPSVLTHTCTVPLREFEKGCRESNITLQAAGIAAWMSLLFAYTGEASATCGVVLSGRSFDAARSVVFPCITTVPFACTVGDDKKGMLKEIMALNAEIQQHQFVPLNEIQRLMGHPNEALFDTLFTFQKIQDSQGHNDLWKVVDEKAAVEYPVSIELEPKGDFLELRLTFLPHVIPQPQASLMLKQLEQLIMDFALLETNTGTEEYDPSLYSITRPSEPILPSDVALLHELVEYSAARTPSDIALEFATSVDEGNFKSQSWTYAQLDSESNKIAHLLISHGARPGSLIGICFDKCPEAYFAVVGILKAGCAFLALDPGAPVARKSYIVQDSGASLVLSMSAQSRELREKTTATVIDLDFVDLGSASTEKPVLSRAIDPQDCSYCLYTSGTTGTPKGCEITHENAVQALMAFRRIFSGHWNSDSRWLQFASFHFDVCVLEMFWTWSVGIRLVCAPRDVILDDLAATINALQVTHIDLTPSLARLLHPDDVPSLCRGVFITGGESLKQEILDVWGPKAVIYNGYGPTEATIGVTMYPRVPENGKPSNIGPQFDNVGSFVLKPNSDVPVLRGGVGELCVSGKLVGKGYLNRPELTSERFPYLARFGERVYRTGDLARILHDGTFDFLGRADDQVKLRGQRLEIGEINSIIKQSASGISDVATLVLKHPKQQKEQLVSFIISTSKRDVEPRILFQSAKDAVAAREACQQRLPGYMVPTHFVSLSAMPLSANNKADHRRLREMYEALSVSDLQMLSRSTEEKEEVWVADERRIAQILQDFLRIGTDVKRNTSLFELGLDSISVIGFTRALKNAGFSEASVSIVLKNDSVSRLAKALSATMVSSNHRAAVAAAQQEIAAVQHRYRRAAAAMLDTDVADIEAVAPCTPLQQGMIARSLSSDKGLYFNAFYFEISEETDQERLRDAWETAFSAIQVLRTAFLDTEDGYMQAVRRKPTLPWKSCDLSGNGQLSDRLQQLKGDWWLSNRSLLRTPFELHLVTAAEHRILAVHVFHALYDGISIDLLFERVWRIYNKQRLDDVGPSFLSALPYGPLRNCTGAREFWKGRIRPEMSRRLTTENSSSGSAAMVHRQIGSLKGFQRVRRRLQVTPQAVLQACWATVLHTHLKGTPTLGVVTSGRSIDFEGAERIIGPMFNTLPYQHEVGPKETWASIIKRTHEFNVAAHPYQHTPLRDIMKWVNRKSDQPLFDNLFVYQVSQDGKEWAKNDLWRLQEGEPVADYPLAFEVEQIEETVLKVTVVAEPSAVGEATAHMLLENFEESLRKALEDPDAQVDLGMPDTTDVDNRADSEIDHAVDSKAATKSDFTWTEQAIQMREVIARVAGTDTAHITDTTSIFELGLDSIDAIKLASRLRKNNIRLRVSDIMRTRTIASMLTLVSGSEPESAVGTRHSVFDIQKKRLEELMPQLGVSPANVDHILPVTPLQEAMVAEMLASEYREYYNHDVLKLTSDVDVEKLRHAFEVVVTESSILRTSFLMIDDPRIDCSFAQLVHREPHDFFHYWRVDTEPDFTKVMESMREKAMAVGTKTPLFHINIVESAEHTYLVLSISHALYDGWSLSLLHSDINEAYHGSFKPRLSYEPALRDILNASGPEGAEFWRDYLSDAKPSMFKRRESMESPPSPHVHRLEQNSQIQLADLTAFAKGNNITLQSLGQTAYALVLASYVQSLDVTFGCVLSGRDDEQMSNILFPTMNTVAIRAILHGSRKDMLQYMQRNLLNLKPWQHFPLRKAQALAGAKGRLFESLFIYQRGPGENYGRGRARKKLYESVGGQSDVEYPVCVEMEVASGQLIWRCAVKDDVFDATGAEEFLNGLDKVMRAMMEQPDEPTIEFAPAGVSVCGLPAFQQRDNGAVDSEKRVKAEAEPAEPEKKETTALKNLRDVLALVSGIPEEEIKKDMTIFHLGLDSISAIKVSAHLRKRGIKVTVGDMLKAGSIGNLAKLLQGRISTKEEKARDDTATVVQEALRHIDRSAVLQKAGIEEVNVERILPTTAGQRYMMSMWLKSQGALFYPEFPYRLEGDVSFVKIQQSWQRLVAANPILRTSFIPLENNRISWLQVVLHKVTASVKDITGLDQEAVAQFVEECALQQPYAQLFAAKGPTEWTLRLKIHHGLYDGVSLPLLMRQFCELCNGSELPAVPQDIFDKFIATSVPTSAQEQRRSFWANYLRDLEPSHLPQPASPPILRTEIFKPALVQGLSGLDALARSSGLTIQSFVIAPYAKLYASMTATPANQDVLIGIYLANRSHPRIPDLSDAPIPTVNLVPLRVNLPLQKDVLAVAAQVQKDIQAISNEVNASVSLQEIWQWTGVRVDTFLNVLKLPDVSAIDSAEGREDGLRITPVQEWDKGVERVVETPRLFSVEEIGSVVGVDAQGVGEAYLHAVDVEVTVRNGALDVGVFAPEEMLGLRSAEELVEGLRREIVTLLEE</sequence>
<dbReference type="EMBL" id="ML986484">
    <property type="protein sequence ID" value="KAF2281534.1"/>
    <property type="molecule type" value="Genomic_DNA"/>
</dbReference>
<keyword evidence="4" id="KW-0436">Ligase</keyword>
<dbReference type="SUPFAM" id="SSF52777">
    <property type="entry name" value="CoA-dependent acyltransferases"/>
    <property type="match status" value="12"/>
</dbReference>
<dbReference type="PANTHER" id="PTHR45527:SF1">
    <property type="entry name" value="FATTY ACID SYNTHASE"/>
    <property type="match status" value="1"/>
</dbReference>
<keyword evidence="3" id="KW-0597">Phosphoprotein</keyword>
<name>A0A6A6JZ77_WESOR</name>
<dbReference type="GO" id="GO:0031177">
    <property type="term" value="F:phosphopantetheine binding"/>
    <property type="evidence" value="ECO:0007669"/>
    <property type="project" value="InterPro"/>
</dbReference>
<dbReference type="Pfam" id="PF00550">
    <property type="entry name" value="PP-binding"/>
    <property type="match status" value="6"/>
</dbReference>
<dbReference type="Gene3D" id="3.40.50.12780">
    <property type="entry name" value="N-terminal domain of ligase-like"/>
    <property type="match status" value="4"/>
</dbReference>
<dbReference type="InterPro" id="IPR009081">
    <property type="entry name" value="PP-bd_ACP"/>
</dbReference>
<dbReference type="FunFam" id="3.30.300.30:FF:000015">
    <property type="entry name" value="Nonribosomal peptide synthase SidD"/>
    <property type="match status" value="2"/>
</dbReference>
<dbReference type="PANTHER" id="PTHR45527">
    <property type="entry name" value="NONRIBOSOMAL PEPTIDE SYNTHETASE"/>
    <property type="match status" value="1"/>
</dbReference>
<dbReference type="InterPro" id="IPR000873">
    <property type="entry name" value="AMP-dep_synth/lig_dom"/>
</dbReference>
<dbReference type="FunFam" id="3.30.300.30:FF:000033">
    <property type="entry name" value="Nonribosomal siderophore peptide synthase SidC"/>
    <property type="match status" value="1"/>
</dbReference>
<dbReference type="GO" id="GO:0043041">
    <property type="term" value="P:amino acid activation for nonribosomal peptide biosynthetic process"/>
    <property type="evidence" value="ECO:0007669"/>
    <property type="project" value="TreeGrafter"/>
</dbReference>
<accession>A0A6A6JZ77</accession>
<dbReference type="Gene3D" id="3.30.559.10">
    <property type="entry name" value="Chloramphenicol acetyltransferase-like domain"/>
    <property type="match status" value="6"/>
</dbReference>
<dbReference type="CDD" id="cd05918">
    <property type="entry name" value="A_NRPS_SidN3_like"/>
    <property type="match status" value="4"/>
</dbReference>
<organism evidence="7 8">
    <name type="scientific">Westerdykella ornata</name>
    <dbReference type="NCBI Taxonomy" id="318751"/>
    <lineage>
        <taxon>Eukaryota</taxon>
        <taxon>Fungi</taxon>
        <taxon>Dikarya</taxon>
        <taxon>Ascomycota</taxon>
        <taxon>Pezizomycotina</taxon>
        <taxon>Dothideomycetes</taxon>
        <taxon>Pleosporomycetidae</taxon>
        <taxon>Pleosporales</taxon>
        <taxon>Sporormiaceae</taxon>
        <taxon>Westerdykella</taxon>
    </lineage>
</organism>
<proteinExistence type="inferred from homology"/>
<dbReference type="GO" id="GO:0010106">
    <property type="term" value="P:cellular response to iron ion starvation"/>
    <property type="evidence" value="ECO:0007669"/>
    <property type="project" value="UniProtKB-ARBA"/>
</dbReference>
<dbReference type="Gene3D" id="3.30.559.30">
    <property type="entry name" value="Nonribosomal peptide synthetase, condensation domain"/>
    <property type="match status" value="6"/>
</dbReference>
<evidence type="ECO:0000256" key="2">
    <source>
        <dbReference type="ARBA" id="ARBA00022450"/>
    </source>
</evidence>
<dbReference type="FunFam" id="3.40.50.12780:FF:000024">
    <property type="entry name" value="Nonribosomal siderophore peptide synthase SidC"/>
    <property type="match status" value="2"/>
</dbReference>
<evidence type="ECO:0000256" key="3">
    <source>
        <dbReference type="ARBA" id="ARBA00022553"/>
    </source>
</evidence>
<dbReference type="GO" id="GO:0031169">
    <property type="term" value="P:ferrichrome biosynthetic process"/>
    <property type="evidence" value="ECO:0007669"/>
    <property type="project" value="UniProtKB-ARBA"/>
</dbReference>
<dbReference type="InterPro" id="IPR010071">
    <property type="entry name" value="AA_adenyl_dom"/>
</dbReference>
<dbReference type="GeneID" id="54548310"/>
<dbReference type="InterPro" id="IPR001242">
    <property type="entry name" value="Condensation_dom"/>
</dbReference>
<dbReference type="Gene3D" id="1.10.1200.10">
    <property type="entry name" value="ACP-like"/>
    <property type="match status" value="6"/>
</dbReference>
<dbReference type="PROSITE" id="PS00455">
    <property type="entry name" value="AMP_BINDING"/>
    <property type="match status" value="1"/>
</dbReference>
<dbReference type="NCBIfam" id="TIGR01733">
    <property type="entry name" value="AA-adenyl-dom"/>
    <property type="match status" value="3"/>
</dbReference>
<reference evidence="7" key="1">
    <citation type="journal article" date="2020" name="Stud. Mycol.">
        <title>101 Dothideomycetes genomes: a test case for predicting lifestyles and emergence of pathogens.</title>
        <authorList>
            <person name="Haridas S."/>
            <person name="Albert R."/>
            <person name="Binder M."/>
            <person name="Bloem J."/>
            <person name="Labutti K."/>
            <person name="Salamov A."/>
            <person name="Andreopoulos B."/>
            <person name="Baker S."/>
            <person name="Barry K."/>
            <person name="Bills G."/>
            <person name="Bluhm B."/>
            <person name="Cannon C."/>
            <person name="Castanera R."/>
            <person name="Culley D."/>
            <person name="Daum C."/>
            <person name="Ezra D."/>
            <person name="Gonzalez J."/>
            <person name="Henrissat B."/>
            <person name="Kuo A."/>
            <person name="Liang C."/>
            <person name="Lipzen A."/>
            <person name="Lutzoni F."/>
            <person name="Magnuson J."/>
            <person name="Mondo S."/>
            <person name="Nolan M."/>
            <person name="Ohm R."/>
            <person name="Pangilinan J."/>
            <person name="Park H.-J."/>
            <person name="Ramirez L."/>
            <person name="Alfaro M."/>
            <person name="Sun H."/>
            <person name="Tritt A."/>
            <person name="Yoshinaga Y."/>
            <person name="Zwiers L.-H."/>
            <person name="Turgeon B."/>
            <person name="Goodwin S."/>
            <person name="Spatafora J."/>
            <person name="Crous P."/>
            <person name="Grigoriev I."/>
        </authorList>
    </citation>
    <scope>NUCLEOTIDE SEQUENCE</scope>
    <source>
        <strain evidence="7">CBS 379.55</strain>
    </source>
</reference>
<evidence type="ECO:0000256" key="4">
    <source>
        <dbReference type="ARBA" id="ARBA00022598"/>
    </source>
</evidence>
<dbReference type="NCBIfam" id="NF003417">
    <property type="entry name" value="PRK04813.1"/>
    <property type="match status" value="4"/>
</dbReference>
<dbReference type="RefSeq" id="XP_033659071.1">
    <property type="nucleotide sequence ID" value="XM_033795135.1"/>
</dbReference>
<comment type="pathway">
    <text evidence="1">Siderophore biosynthesis.</text>
</comment>
<evidence type="ECO:0000313" key="7">
    <source>
        <dbReference type="EMBL" id="KAF2281534.1"/>
    </source>
</evidence>
<dbReference type="Proteomes" id="UP000800097">
    <property type="component" value="Unassembled WGS sequence"/>
</dbReference>
<dbReference type="SUPFAM" id="SSF47336">
    <property type="entry name" value="ACP-like"/>
    <property type="match status" value="6"/>
</dbReference>
<feature type="domain" description="Carrier" evidence="6">
    <location>
        <begin position="1592"/>
        <end position="1669"/>
    </location>
</feature>